<dbReference type="Pfam" id="PF02518">
    <property type="entry name" value="HATPase_c"/>
    <property type="match status" value="1"/>
</dbReference>
<reference evidence="10" key="2">
    <citation type="journal article" date="2011" name="Microb. Ecol.">
        <title>Taxonomic and Functional Metagenomic Profiling of the Microbial Community in the Anoxic Sediment of a Sub-saline Shallow Lake (Laguna de Carrizo, Central Spain).</title>
        <authorList>
            <person name="Ferrer M."/>
            <person name="Guazzaroni M.E."/>
            <person name="Richter M."/>
            <person name="Garcia-Salamanca A."/>
            <person name="Yarza P."/>
            <person name="Suarez-Suarez A."/>
            <person name="Solano J."/>
            <person name="Alcaide M."/>
            <person name="van Dillewijn P."/>
            <person name="Molina-Henares M.A."/>
            <person name="Lopez-Cortes N."/>
            <person name="Al-Ramahi Y."/>
            <person name="Guerrero C."/>
            <person name="Acosta A."/>
            <person name="de Eugenio L.I."/>
            <person name="Martinez V."/>
            <person name="Marques S."/>
            <person name="Rojo F."/>
            <person name="Santero E."/>
            <person name="Genilloud O."/>
            <person name="Perez-Perez J."/>
            <person name="Rossello-Mora R."/>
            <person name="Ramos J.L."/>
        </authorList>
    </citation>
    <scope>NUCLEOTIDE SEQUENCE</scope>
</reference>
<evidence type="ECO:0000313" key="10">
    <source>
        <dbReference type="EMBL" id="EFK96473.1"/>
    </source>
</evidence>
<keyword evidence="3" id="KW-0597">Phosphoprotein</keyword>
<evidence type="ECO:0000256" key="5">
    <source>
        <dbReference type="ARBA" id="ARBA00022777"/>
    </source>
</evidence>
<dbReference type="Pfam" id="PF00512">
    <property type="entry name" value="HisKA"/>
    <property type="match status" value="1"/>
</dbReference>
<dbReference type="GO" id="GO:0005886">
    <property type="term" value="C:plasma membrane"/>
    <property type="evidence" value="ECO:0007669"/>
    <property type="project" value="TreeGrafter"/>
</dbReference>
<dbReference type="InterPro" id="IPR005467">
    <property type="entry name" value="His_kinase_dom"/>
</dbReference>
<accession>D9PIZ4</accession>
<keyword evidence="7" id="KW-0175">Coiled coil</keyword>
<dbReference type="PROSITE" id="PS50109">
    <property type="entry name" value="HIS_KIN"/>
    <property type="match status" value="1"/>
</dbReference>
<dbReference type="AlphaFoldDB" id="D9PIZ4"/>
<evidence type="ECO:0000256" key="8">
    <source>
        <dbReference type="SAM" id="Phobius"/>
    </source>
</evidence>
<proteinExistence type="predicted"/>
<evidence type="ECO:0000256" key="3">
    <source>
        <dbReference type="ARBA" id="ARBA00022553"/>
    </source>
</evidence>
<dbReference type="EMBL" id="ADZX01000472">
    <property type="protein sequence ID" value="EFK96473.1"/>
    <property type="molecule type" value="Genomic_DNA"/>
</dbReference>
<feature type="transmembrane region" description="Helical" evidence="8">
    <location>
        <begin position="7"/>
        <end position="25"/>
    </location>
</feature>
<evidence type="ECO:0000256" key="1">
    <source>
        <dbReference type="ARBA" id="ARBA00000085"/>
    </source>
</evidence>
<keyword evidence="8" id="KW-1133">Transmembrane helix</keyword>
<dbReference type="Gene3D" id="1.10.287.130">
    <property type="match status" value="1"/>
</dbReference>
<dbReference type="PANTHER" id="PTHR45453">
    <property type="entry name" value="PHOSPHATE REGULON SENSOR PROTEIN PHOR"/>
    <property type="match status" value="1"/>
</dbReference>
<evidence type="ECO:0000259" key="9">
    <source>
        <dbReference type="PROSITE" id="PS50109"/>
    </source>
</evidence>
<dbReference type="CDD" id="cd00082">
    <property type="entry name" value="HisKA"/>
    <property type="match status" value="1"/>
</dbReference>
<evidence type="ECO:0000256" key="6">
    <source>
        <dbReference type="ARBA" id="ARBA00023012"/>
    </source>
</evidence>
<dbReference type="PRINTS" id="PR00344">
    <property type="entry name" value="BCTRLSENSOR"/>
</dbReference>
<dbReference type="InterPro" id="IPR003661">
    <property type="entry name" value="HisK_dim/P_dom"/>
</dbReference>
<evidence type="ECO:0000256" key="7">
    <source>
        <dbReference type="SAM" id="Coils"/>
    </source>
</evidence>
<dbReference type="PANTHER" id="PTHR45453:SF1">
    <property type="entry name" value="PHOSPHATE REGULON SENSOR PROTEIN PHOR"/>
    <property type="match status" value="1"/>
</dbReference>
<keyword evidence="4 10" id="KW-0808">Transferase</keyword>
<reference evidence="10" key="1">
    <citation type="submission" date="2010-07" db="EMBL/GenBank/DDBJ databases">
        <authorList>
            <consortium name="CONSOLIDER consortium CSD2007-00005"/>
            <person name="Guazzaroni M.-E."/>
            <person name="Richter M."/>
            <person name="Garcia-Salamanca A."/>
            <person name="Yarza P."/>
            <person name="Ferrer M."/>
        </authorList>
    </citation>
    <scope>NUCLEOTIDE SEQUENCE</scope>
</reference>
<evidence type="ECO:0000256" key="4">
    <source>
        <dbReference type="ARBA" id="ARBA00022679"/>
    </source>
</evidence>
<organism evidence="10">
    <name type="scientific">sediment metagenome</name>
    <dbReference type="NCBI Taxonomy" id="749907"/>
    <lineage>
        <taxon>unclassified sequences</taxon>
        <taxon>metagenomes</taxon>
        <taxon>ecological metagenomes</taxon>
    </lineage>
</organism>
<dbReference type="InterPro" id="IPR036890">
    <property type="entry name" value="HATPase_C_sf"/>
</dbReference>
<dbReference type="EC" id="2.7.13.3" evidence="2"/>
<dbReference type="GO" id="GO:0000155">
    <property type="term" value="F:phosphorelay sensor kinase activity"/>
    <property type="evidence" value="ECO:0007669"/>
    <property type="project" value="InterPro"/>
</dbReference>
<dbReference type="GO" id="GO:0004721">
    <property type="term" value="F:phosphoprotein phosphatase activity"/>
    <property type="evidence" value="ECO:0007669"/>
    <property type="project" value="TreeGrafter"/>
</dbReference>
<dbReference type="InterPro" id="IPR004358">
    <property type="entry name" value="Sig_transdc_His_kin-like_C"/>
</dbReference>
<keyword evidence="5 10" id="KW-0418">Kinase</keyword>
<dbReference type="GO" id="GO:0016036">
    <property type="term" value="P:cellular response to phosphate starvation"/>
    <property type="evidence" value="ECO:0007669"/>
    <property type="project" value="TreeGrafter"/>
</dbReference>
<dbReference type="SUPFAM" id="SSF55874">
    <property type="entry name" value="ATPase domain of HSP90 chaperone/DNA topoisomerase II/histidine kinase"/>
    <property type="match status" value="1"/>
</dbReference>
<feature type="domain" description="Histidine kinase" evidence="9">
    <location>
        <begin position="107"/>
        <end position="332"/>
    </location>
</feature>
<dbReference type="InterPro" id="IPR003594">
    <property type="entry name" value="HATPase_dom"/>
</dbReference>
<keyword evidence="8" id="KW-0472">Membrane</keyword>
<dbReference type="SUPFAM" id="SSF47384">
    <property type="entry name" value="Homodimeric domain of signal transducing histidine kinase"/>
    <property type="match status" value="1"/>
</dbReference>
<feature type="transmembrane region" description="Helical" evidence="8">
    <location>
        <begin position="31"/>
        <end position="49"/>
    </location>
</feature>
<name>D9PIZ4_9ZZZZ</name>
<gene>
    <name evidence="10" type="primary">sasA</name>
    <name evidence="10" type="ORF">LDC_1503</name>
</gene>
<dbReference type="InterPro" id="IPR036097">
    <property type="entry name" value="HisK_dim/P_sf"/>
</dbReference>
<comment type="catalytic activity">
    <reaction evidence="1">
        <text>ATP + protein L-histidine = ADP + protein N-phospho-L-histidine.</text>
        <dbReference type="EC" id="2.7.13.3"/>
    </reaction>
</comment>
<dbReference type="SMART" id="SM00387">
    <property type="entry name" value="HATPase_c"/>
    <property type="match status" value="1"/>
</dbReference>
<keyword evidence="6" id="KW-0902">Two-component regulatory system</keyword>
<protein>
    <recommendedName>
        <fullName evidence="2">histidine kinase</fullName>
        <ecNumber evidence="2">2.7.13.3</ecNumber>
    </recommendedName>
</protein>
<sequence>MNVRVAATQVFVIAMIAMALLNIFIDLVFGIYGRIALFIAFLFLGYFLFKSLTREAKQKDQLKSLNSTLSQKVAEQTAEIRKAYELEKHARRDLEKLNETKDQFIMITQHHLRTPVMRITNGLETLFPNNGKGVDESRRQTLTETKASVARLSKIADDFLNISTIKVGSKILDISRNSLKPLLDDVLHELKIDIEKMHLSVNIPNDIASWPQLPIDTNKMREVLLIILENAVRYNIDGGKIDIQNRIDKSSEEMFEMIIENTGVGISKEDISKLFNQNYFRSKVAQTANPVGMGIGLYVARAVVRAHHGELTIESDGENMGARIVLRLFTYEYIRNIL</sequence>
<comment type="caution">
    <text evidence="10">The sequence shown here is derived from an EMBL/GenBank/DDBJ whole genome shotgun (WGS) entry which is preliminary data.</text>
</comment>
<keyword evidence="8" id="KW-0812">Transmembrane</keyword>
<dbReference type="InterPro" id="IPR050351">
    <property type="entry name" value="BphY/WalK/GraS-like"/>
</dbReference>
<feature type="coiled-coil region" evidence="7">
    <location>
        <begin position="59"/>
        <end position="100"/>
    </location>
</feature>
<dbReference type="Gene3D" id="3.30.565.10">
    <property type="entry name" value="Histidine kinase-like ATPase, C-terminal domain"/>
    <property type="match status" value="1"/>
</dbReference>
<evidence type="ECO:0000256" key="2">
    <source>
        <dbReference type="ARBA" id="ARBA00012438"/>
    </source>
</evidence>